<reference evidence="1" key="1">
    <citation type="submission" date="2020-05" db="EMBL/GenBank/DDBJ databases">
        <title>Large-scale comparative analyses of tick genomes elucidate their genetic diversity and vector capacities.</title>
        <authorList>
            <person name="Jia N."/>
            <person name="Wang J."/>
            <person name="Shi W."/>
            <person name="Du L."/>
            <person name="Sun Y."/>
            <person name="Zhan W."/>
            <person name="Jiang J."/>
            <person name="Wang Q."/>
            <person name="Zhang B."/>
            <person name="Ji P."/>
            <person name="Sakyi L.B."/>
            <person name="Cui X."/>
            <person name="Yuan T."/>
            <person name="Jiang B."/>
            <person name="Yang W."/>
            <person name="Lam T.T.-Y."/>
            <person name="Chang Q."/>
            <person name="Ding S."/>
            <person name="Wang X."/>
            <person name="Zhu J."/>
            <person name="Ruan X."/>
            <person name="Zhao L."/>
            <person name="Wei J."/>
            <person name="Que T."/>
            <person name="Du C."/>
            <person name="Cheng J."/>
            <person name="Dai P."/>
            <person name="Han X."/>
            <person name="Huang E."/>
            <person name="Gao Y."/>
            <person name="Liu J."/>
            <person name="Shao H."/>
            <person name="Ye R."/>
            <person name="Li L."/>
            <person name="Wei W."/>
            <person name="Wang X."/>
            <person name="Wang C."/>
            <person name="Yang T."/>
            <person name="Huo Q."/>
            <person name="Li W."/>
            <person name="Guo W."/>
            <person name="Chen H."/>
            <person name="Zhou L."/>
            <person name="Ni X."/>
            <person name="Tian J."/>
            <person name="Zhou Y."/>
            <person name="Sheng Y."/>
            <person name="Liu T."/>
            <person name="Pan Y."/>
            <person name="Xia L."/>
            <person name="Li J."/>
            <person name="Zhao F."/>
            <person name="Cao W."/>
        </authorList>
    </citation>
    <scope>NUCLEOTIDE SEQUENCE</scope>
    <source>
        <strain evidence="1">Hyas-2018</strain>
    </source>
</reference>
<keyword evidence="2" id="KW-1185">Reference proteome</keyword>
<dbReference type="Proteomes" id="UP000821845">
    <property type="component" value="Chromosome 1"/>
</dbReference>
<comment type="caution">
    <text evidence="1">The sequence shown here is derived from an EMBL/GenBank/DDBJ whole genome shotgun (WGS) entry which is preliminary data.</text>
</comment>
<evidence type="ECO:0000313" key="1">
    <source>
        <dbReference type="EMBL" id="KAH6945363.1"/>
    </source>
</evidence>
<name>A0ACB7TGW5_HYAAI</name>
<accession>A0ACB7TGW5</accession>
<protein>
    <submittedName>
        <fullName evidence="1">Uncharacterized protein</fullName>
    </submittedName>
</protein>
<dbReference type="EMBL" id="CM023481">
    <property type="protein sequence ID" value="KAH6945363.1"/>
    <property type="molecule type" value="Genomic_DNA"/>
</dbReference>
<evidence type="ECO:0000313" key="2">
    <source>
        <dbReference type="Proteomes" id="UP000821845"/>
    </source>
</evidence>
<gene>
    <name evidence="1" type="ORF">HPB50_008048</name>
</gene>
<proteinExistence type="predicted"/>
<organism evidence="1 2">
    <name type="scientific">Hyalomma asiaticum</name>
    <name type="common">Tick</name>
    <dbReference type="NCBI Taxonomy" id="266040"/>
    <lineage>
        <taxon>Eukaryota</taxon>
        <taxon>Metazoa</taxon>
        <taxon>Ecdysozoa</taxon>
        <taxon>Arthropoda</taxon>
        <taxon>Chelicerata</taxon>
        <taxon>Arachnida</taxon>
        <taxon>Acari</taxon>
        <taxon>Parasitiformes</taxon>
        <taxon>Ixodida</taxon>
        <taxon>Ixodoidea</taxon>
        <taxon>Ixodidae</taxon>
        <taxon>Hyalomminae</taxon>
        <taxon>Hyalomma</taxon>
    </lineage>
</organism>
<sequence>MTGIFWSGRSVNKTDGDALAENHREQTAYTPGNQAEESARVGAVPLQTAAAHEESWCATKLVHSPGSRRSAAGKASKARHWSITRRNGVQRSAEMLL</sequence>